<dbReference type="PROSITE" id="PS50113">
    <property type="entry name" value="PAC"/>
    <property type="match status" value="3"/>
</dbReference>
<protein>
    <recommendedName>
        <fullName evidence="15">Sensory/regulatory protein RpfC</fullName>
        <ecNumber evidence="3">2.7.13.3</ecNumber>
    </recommendedName>
</protein>
<evidence type="ECO:0000256" key="13">
    <source>
        <dbReference type="ARBA" id="ARBA00023136"/>
    </source>
</evidence>
<dbReference type="InterPro" id="IPR011006">
    <property type="entry name" value="CheY-like_superfamily"/>
</dbReference>
<dbReference type="SMART" id="SM00388">
    <property type="entry name" value="HisKA"/>
    <property type="match status" value="1"/>
</dbReference>
<dbReference type="PROSITE" id="PS50112">
    <property type="entry name" value="PAS"/>
    <property type="match status" value="4"/>
</dbReference>
<dbReference type="NCBIfam" id="TIGR00229">
    <property type="entry name" value="sensory_box"/>
    <property type="match status" value="4"/>
</dbReference>
<dbReference type="InterPro" id="IPR004358">
    <property type="entry name" value="Sig_transdc_His_kin-like_C"/>
</dbReference>
<dbReference type="SUPFAM" id="SSF52172">
    <property type="entry name" value="CheY-like"/>
    <property type="match status" value="2"/>
</dbReference>
<dbReference type="InterPro" id="IPR001610">
    <property type="entry name" value="PAC"/>
</dbReference>
<keyword evidence="13 18" id="KW-0472">Membrane</keyword>
<keyword evidence="6" id="KW-0808">Transferase</keyword>
<dbReference type="PROSITE" id="PS50109">
    <property type="entry name" value="HIS_KIN"/>
    <property type="match status" value="1"/>
</dbReference>
<feature type="domain" description="Histidine kinase" evidence="19">
    <location>
        <begin position="904"/>
        <end position="1125"/>
    </location>
</feature>
<dbReference type="Gene3D" id="3.30.450.20">
    <property type="entry name" value="PAS domain"/>
    <property type="match status" value="4"/>
</dbReference>
<dbReference type="Pfam" id="PF08447">
    <property type="entry name" value="PAS_3"/>
    <property type="match status" value="1"/>
</dbReference>
<feature type="modified residue" description="4-aspartylphosphate" evidence="17">
    <location>
        <position position="1340"/>
    </location>
</feature>
<feature type="domain" description="PAS" evidence="21">
    <location>
        <begin position="758"/>
        <end position="831"/>
    </location>
</feature>
<dbReference type="PANTHER" id="PTHR45339:SF1">
    <property type="entry name" value="HYBRID SIGNAL TRANSDUCTION HISTIDINE KINASE J"/>
    <property type="match status" value="1"/>
</dbReference>
<keyword evidence="8" id="KW-0547">Nucleotide-binding</keyword>
<dbReference type="CDD" id="cd17546">
    <property type="entry name" value="REC_hyHK_CKI1_RcsC-like"/>
    <property type="match status" value="2"/>
</dbReference>
<dbReference type="Gene3D" id="3.30.450.350">
    <property type="entry name" value="CHASE domain"/>
    <property type="match status" value="1"/>
</dbReference>
<dbReference type="InterPro" id="IPR013767">
    <property type="entry name" value="PAS_fold"/>
</dbReference>
<evidence type="ECO:0000256" key="5">
    <source>
        <dbReference type="ARBA" id="ARBA00022553"/>
    </source>
</evidence>
<sequence length="1620" mass="177301">MIDKSKFFPFYRSATVTLVVCLLVTAAAAWWTAKGNDQQASRAVTAQADQWSREVLERIRLYQYGLRGVRGAVLTAGENGMTRTLFRNYSLTRDLPYEFPGARGFGFIRRVSEQDEPAFLAKARADGPADFSIHSFASHSGERFVIQYIEPTRRQANVVGLDIASESNRREAALDAMRSGEVRLTAPITLAQETGKPLQSVLMLLPIYRSGVTPDSQAEREAQAFGWSYAPLLIEDVLKGLAVESEALHLSLRDVTPGGDGVSFYSSARHPSAEPELFTQRFEREMFGRRWQFELSAHPRFVANLNLPSVSLILLLGSLASLILAALAGAFSVSRQQQQRIAHTQAQLAAIVESSADGIIGKTLDGVVTSWNKGAEQLFGYSAKQALGKRLADLVVPPELAQEEAGILARVRRGERVPHFDTRRLRSDGSTFDVSITVSPIRNTEGIVVGASKTVRDISEQKAFAARILELNLGLEDQVARRTAELEQLNVLLESVLNAATEVSIIATDLDGIIRIFNRGAERLLGYAADEVVGKNTPLPFHMPAELHARAAELSVQLGERVEGMQTFTRMPDAGGAEMREWTYVRKDGSLFPVTLVVTAMRSPGGKPSGYLGIALDVTQRKAAERDREVSLEMTRAILNTAVNPIISIDAMGTVVSFNPAGERVFGYSEAEMLGRSVRRLVPESQRAAAQVFLEQLEHQELPGAIRNRDMSGLRKDGSEFPLQLSIGSVQMAERRLFVCIITDTTQLRMQQNELMAARDQLLLAAEAAELGIFAWDLQSDRLQWNERMLQIYGLPLELRDELTYSHWRERVHPDDRDTAEAGLKALIEHDEAFNAVFRAVLPDGQIRYVQAAARVERAADGSPIHMTGINRDITAQRELESSLLYAKDLADSANAAKSSFLANMSHEIRTPMNAVLGMLQLVQRTELRPRQLDYVVKAESAARSLLGLLNDILDYSKIEAGRMTLEQAPFELEAFLQDLAIVLAGNLGEKDVEVLYDVDPQLPGVLIGDGFRLQQILINLAGNALKFTLQGHVVVAMQLLQRHDALVLVRISVSDSGIGISNEQQQRIFEGFSQAEASTTRRFGGTGLGLVICKRLVSLMGGELLVRSELGVGSTFWFDVALEVQKPNTLRADCALTDRPLRLLVADDNAIAAEVLVRMVNALGWRADSVGGGDAAIARVNQALAEGERYDVVLMDWRMPDRDGLSAARLISRQQGDVSPPMVIMVTAHGREELVDAQQEGSPAFVDFLTKPVTPLQLAASIERALHGIPTPNDSGKNAPRTQRLAGMRLLVVEDNVLNRQVASELLSAEGAQLELAEGGLSGVDRVMRRAPFDAVLMDVQMPDIDGLEATRRIRLDPRWATLPIIAMTANASDEDRRACLAAGMTEHVGKPIDLEQLVATLLGSARTKHRPVVATVVEDGSLIEASASISARFGGNQALIRRVLVDFEGDMARQLPLLAAAIEADDSRAASTVLHAIKGSAGTVGALALAGRVSGLEIELVHRGARLTELVDAACLAELERSVQLSLERLRAVFGEEPDDLVEPQMREALPDDEWRERLSALLALVDSANLRAIDEARALQPQVPGAYREAFAEAAAQLTRYAFKAAAARLRSLFPEE</sequence>
<dbReference type="CDD" id="cd00130">
    <property type="entry name" value="PAS"/>
    <property type="match status" value="4"/>
</dbReference>
<keyword evidence="26" id="KW-1185">Reference proteome</keyword>
<dbReference type="Pfam" id="PF00072">
    <property type="entry name" value="Response_reg"/>
    <property type="match status" value="2"/>
</dbReference>
<feature type="domain" description="PAS" evidence="21">
    <location>
        <begin position="631"/>
        <end position="700"/>
    </location>
</feature>
<dbReference type="InterPro" id="IPR036097">
    <property type="entry name" value="HisK_dim/P_sf"/>
</dbReference>
<comment type="catalytic activity">
    <reaction evidence="1">
        <text>ATP + protein L-histidine = ADP + protein N-phospho-L-histidine.</text>
        <dbReference type="EC" id="2.7.13.3"/>
    </reaction>
</comment>
<dbReference type="InterPro" id="IPR003661">
    <property type="entry name" value="HisK_dim/P_dom"/>
</dbReference>
<dbReference type="SUPFAM" id="SSF47226">
    <property type="entry name" value="Histidine-containing phosphotransfer domain, HPT domain"/>
    <property type="match status" value="1"/>
</dbReference>
<evidence type="ECO:0000259" key="22">
    <source>
        <dbReference type="PROSITE" id="PS50113"/>
    </source>
</evidence>
<dbReference type="InterPro" id="IPR042240">
    <property type="entry name" value="CHASE_sf"/>
</dbReference>
<dbReference type="SUPFAM" id="SSF55785">
    <property type="entry name" value="PYP-like sensor domain (PAS domain)"/>
    <property type="match status" value="4"/>
</dbReference>
<feature type="domain" description="Response regulatory" evidence="20">
    <location>
        <begin position="1290"/>
        <end position="1407"/>
    </location>
</feature>
<dbReference type="FunFam" id="3.30.565.10:FF:000010">
    <property type="entry name" value="Sensor histidine kinase RcsC"/>
    <property type="match status" value="1"/>
</dbReference>
<feature type="domain" description="PAC" evidence="22">
    <location>
        <begin position="418"/>
        <end position="470"/>
    </location>
</feature>
<feature type="domain" description="PAS" evidence="21">
    <location>
        <begin position="344"/>
        <end position="415"/>
    </location>
</feature>
<feature type="domain" description="PAS" evidence="21">
    <location>
        <begin position="485"/>
        <end position="544"/>
    </location>
</feature>
<dbReference type="CDD" id="cd16922">
    <property type="entry name" value="HATPase_EvgS-ArcB-TorS-like"/>
    <property type="match status" value="1"/>
</dbReference>
<dbReference type="Gene3D" id="1.10.287.130">
    <property type="match status" value="1"/>
</dbReference>
<evidence type="ECO:0000256" key="9">
    <source>
        <dbReference type="ARBA" id="ARBA00022777"/>
    </source>
</evidence>
<evidence type="ECO:0000259" key="19">
    <source>
        <dbReference type="PROSITE" id="PS50109"/>
    </source>
</evidence>
<dbReference type="PROSITE" id="PS50110">
    <property type="entry name" value="RESPONSE_REGULATORY"/>
    <property type="match status" value="2"/>
</dbReference>
<dbReference type="InterPro" id="IPR006189">
    <property type="entry name" value="CHASE_dom"/>
</dbReference>
<dbReference type="PANTHER" id="PTHR45339">
    <property type="entry name" value="HYBRID SIGNAL TRANSDUCTION HISTIDINE KINASE J"/>
    <property type="match status" value="1"/>
</dbReference>
<dbReference type="InterPro" id="IPR003594">
    <property type="entry name" value="HATPase_dom"/>
</dbReference>
<keyword evidence="12" id="KW-0902">Two-component regulatory system</keyword>
<keyword evidence="11 18" id="KW-1133">Transmembrane helix</keyword>
<gene>
    <name evidence="25" type="ORF">SAMN05216287_3381</name>
</gene>
<dbReference type="Pfam" id="PF03924">
    <property type="entry name" value="CHASE"/>
    <property type="match status" value="1"/>
</dbReference>
<dbReference type="SUPFAM" id="SSF55874">
    <property type="entry name" value="ATPase domain of HSP90 chaperone/DNA topoisomerase II/histidine kinase"/>
    <property type="match status" value="1"/>
</dbReference>
<evidence type="ECO:0000259" key="20">
    <source>
        <dbReference type="PROSITE" id="PS50110"/>
    </source>
</evidence>
<dbReference type="Gene3D" id="2.10.70.100">
    <property type="match status" value="1"/>
</dbReference>
<dbReference type="CDD" id="cd00082">
    <property type="entry name" value="HisKA"/>
    <property type="match status" value="1"/>
</dbReference>
<dbReference type="SUPFAM" id="SSF47384">
    <property type="entry name" value="Homodimeric domain of signal transducing histidine kinase"/>
    <property type="match status" value="1"/>
</dbReference>
<dbReference type="GO" id="GO:0005886">
    <property type="term" value="C:plasma membrane"/>
    <property type="evidence" value="ECO:0007669"/>
    <property type="project" value="UniProtKB-SubCell"/>
</dbReference>
<reference evidence="26" key="1">
    <citation type="submission" date="2016-10" db="EMBL/GenBank/DDBJ databases">
        <authorList>
            <person name="Varghese N."/>
            <person name="Submissions S."/>
        </authorList>
    </citation>
    <scope>NUCLEOTIDE SEQUENCE [LARGE SCALE GENOMIC DNA]</scope>
    <source>
        <strain evidence="26">NRRL B-59562</strain>
    </source>
</reference>
<dbReference type="InterPro" id="IPR013655">
    <property type="entry name" value="PAS_fold_3"/>
</dbReference>
<dbReference type="InterPro" id="IPR005467">
    <property type="entry name" value="His_kinase_dom"/>
</dbReference>
<dbReference type="Gene3D" id="3.30.565.10">
    <property type="entry name" value="Histidine kinase-like ATPase, C-terminal domain"/>
    <property type="match status" value="1"/>
</dbReference>
<evidence type="ECO:0000256" key="17">
    <source>
        <dbReference type="PROSITE-ProRule" id="PRU00169"/>
    </source>
</evidence>
<feature type="modified residue" description="4-aspartylphosphate" evidence="17">
    <location>
        <position position="1197"/>
    </location>
</feature>
<dbReference type="PROSITE" id="PS50839">
    <property type="entry name" value="CHASE"/>
    <property type="match status" value="1"/>
</dbReference>
<feature type="domain" description="PAC" evidence="22">
    <location>
        <begin position="578"/>
        <end position="630"/>
    </location>
</feature>
<evidence type="ECO:0000256" key="11">
    <source>
        <dbReference type="ARBA" id="ARBA00022989"/>
    </source>
</evidence>
<feature type="domain" description="PAC" evidence="22">
    <location>
        <begin position="834"/>
        <end position="886"/>
    </location>
</feature>
<dbReference type="SMART" id="SM00091">
    <property type="entry name" value="PAS"/>
    <property type="match status" value="4"/>
</dbReference>
<proteinExistence type="predicted"/>
<dbReference type="InterPro" id="IPR000700">
    <property type="entry name" value="PAS-assoc_C"/>
</dbReference>
<evidence type="ECO:0000256" key="1">
    <source>
        <dbReference type="ARBA" id="ARBA00000085"/>
    </source>
</evidence>
<dbReference type="Gene3D" id="1.20.120.160">
    <property type="entry name" value="HPT domain"/>
    <property type="match status" value="1"/>
</dbReference>
<evidence type="ECO:0000256" key="12">
    <source>
        <dbReference type="ARBA" id="ARBA00023012"/>
    </source>
</evidence>
<dbReference type="OrthoDB" id="9810730at2"/>
<dbReference type="RefSeq" id="WP_090230720.1">
    <property type="nucleotide sequence ID" value="NZ_FNNU01000005.1"/>
</dbReference>
<dbReference type="GO" id="GO:0006355">
    <property type="term" value="P:regulation of DNA-templated transcription"/>
    <property type="evidence" value="ECO:0007669"/>
    <property type="project" value="InterPro"/>
</dbReference>
<dbReference type="SMART" id="SM01079">
    <property type="entry name" value="CHASE"/>
    <property type="match status" value="1"/>
</dbReference>
<dbReference type="Proteomes" id="UP000243778">
    <property type="component" value="Unassembled WGS sequence"/>
</dbReference>
<evidence type="ECO:0000313" key="25">
    <source>
        <dbReference type="EMBL" id="SDX64445.1"/>
    </source>
</evidence>
<keyword evidence="10" id="KW-0067">ATP-binding</keyword>
<dbReference type="SMART" id="SM00387">
    <property type="entry name" value="HATPase_c"/>
    <property type="match status" value="1"/>
</dbReference>
<dbReference type="PROSITE" id="PS50894">
    <property type="entry name" value="HPT"/>
    <property type="match status" value="1"/>
</dbReference>
<dbReference type="Pfam" id="PF00512">
    <property type="entry name" value="HisKA"/>
    <property type="match status" value="1"/>
</dbReference>
<dbReference type="InterPro" id="IPR035965">
    <property type="entry name" value="PAS-like_dom_sf"/>
</dbReference>
<dbReference type="SMART" id="SM00086">
    <property type="entry name" value="PAC"/>
    <property type="match status" value="4"/>
</dbReference>
<dbReference type="FunFam" id="1.10.287.130:FF:000002">
    <property type="entry name" value="Two-component osmosensing histidine kinase"/>
    <property type="match status" value="1"/>
</dbReference>
<dbReference type="STRING" id="1007099.SAMN05216287_3381"/>
<keyword evidence="5 17" id="KW-0597">Phosphoprotein</keyword>
<comment type="subunit">
    <text evidence="14">At low DSF concentrations, interacts with RpfF.</text>
</comment>
<dbReference type="PRINTS" id="PR00344">
    <property type="entry name" value="BCTRLSENSOR"/>
</dbReference>
<dbReference type="InterPro" id="IPR036641">
    <property type="entry name" value="HPT_dom_sf"/>
</dbReference>
<evidence type="ECO:0000256" key="18">
    <source>
        <dbReference type="SAM" id="Phobius"/>
    </source>
</evidence>
<feature type="transmembrane region" description="Helical" evidence="18">
    <location>
        <begin position="310"/>
        <end position="333"/>
    </location>
</feature>
<evidence type="ECO:0000313" key="26">
    <source>
        <dbReference type="Proteomes" id="UP000243778"/>
    </source>
</evidence>
<feature type="domain" description="Response regulatory" evidence="20">
    <location>
        <begin position="1143"/>
        <end position="1267"/>
    </location>
</feature>
<dbReference type="GO" id="GO:0000155">
    <property type="term" value="F:phosphorelay sensor kinase activity"/>
    <property type="evidence" value="ECO:0007669"/>
    <property type="project" value="InterPro"/>
</dbReference>
<comment type="subcellular location">
    <subcellularLocation>
        <location evidence="2">Cell membrane</location>
        <topology evidence="2">Multi-pass membrane protein</topology>
    </subcellularLocation>
</comment>
<keyword evidence="9 25" id="KW-0418">Kinase</keyword>
<evidence type="ECO:0000256" key="4">
    <source>
        <dbReference type="ARBA" id="ARBA00022475"/>
    </source>
</evidence>
<dbReference type="InterPro" id="IPR008207">
    <property type="entry name" value="Sig_transdc_His_kin_Hpt_dom"/>
</dbReference>
<evidence type="ECO:0000256" key="8">
    <source>
        <dbReference type="ARBA" id="ARBA00022741"/>
    </source>
</evidence>
<dbReference type="Pfam" id="PF00989">
    <property type="entry name" value="PAS"/>
    <property type="match status" value="3"/>
</dbReference>
<dbReference type="EC" id="2.7.13.3" evidence="3"/>
<evidence type="ECO:0000256" key="2">
    <source>
        <dbReference type="ARBA" id="ARBA00004651"/>
    </source>
</evidence>
<evidence type="ECO:0000256" key="3">
    <source>
        <dbReference type="ARBA" id="ARBA00012438"/>
    </source>
</evidence>
<keyword evidence="4" id="KW-1003">Cell membrane</keyword>
<evidence type="ECO:0000256" key="14">
    <source>
        <dbReference type="ARBA" id="ARBA00064003"/>
    </source>
</evidence>
<evidence type="ECO:0000259" key="21">
    <source>
        <dbReference type="PROSITE" id="PS50112"/>
    </source>
</evidence>
<evidence type="ECO:0000256" key="7">
    <source>
        <dbReference type="ARBA" id="ARBA00022692"/>
    </source>
</evidence>
<feature type="domain" description="HPt" evidence="24">
    <location>
        <begin position="1438"/>
        <end position="1535"/>
    </location>
</feature>
<keyword evidence="7 18" id="KW-0812">Transmembrane</keyword>
<dbReference type="Pfam" id="PF01627">
    <property type="entry name" value="Hpt"/>
    <property type="match status" value="1"/>
</dbReference>
<dbReference type="InterPro" id="IPR036890">
    <property type="entry name" value="HATPase_C_sf"/>
</dbReference>
<organism evidence="25 26">
    <name type="scientific">Pseudomonas kuykendallii</name>
    <dbReference type="NCBI Taxonomy" id="1007099"/>
    <lineage>
        <taxon>Bacteria</taxon>
        <taxon>Pseudomonadati</taxon>
        <taxon>Pseudomonadota</taxon>
        <taxon>Gammaproteobacteria</taxon>
        <taxon>Pseudomonadales</taxon>
        <taxon>Pseudomonadaceae</taxon>
        <taxon>Pseudomonas</taxon>
    </lineage>
</organism>
<evidence type="ECO:0000256" key="6">
    <source>
        <dbReference type="ARBA" id="ARBA00022679"/>
    </source>
</evidence>
<dbReference type="SMART" id="SM00448">
    <property type="entry name" value="REC"/>
    <property type="match status" value="2"/>
</dbReference>
<feature type="domain" description="CHASE" evidence="23">
    <location>
        <begin position="77"/>
        <end position="241"/>
    </location>
</feature>
<evidence type="ECO:0000256" key="10">
    <source>
        <dbReference type="ARBA" id="ARBA00022840"/>
    </source>
</evidence>
<evidence type="ECO:0000256" key="15">
    <source>
        <dbReference type="ARBA" id="ARBA00068150"/>
    </source>
</evidence>
<evidence type="ECO:0000259" key="24">
    <source>
        <dbReference type="PROSITE" id="PS50894"/>
    </source>
</evidence>
<evidence type="ECO:0000259" key="23">
    <source>
        <dbReference type="PROSITE" id="PS50839"/>
    </source>
</evidence>
<dbReference type="InterPro" id="IPR001789">
    <property type="entry name" value="Sig_transdc_resp-reg_receiver"/>
</dbReference>
<feature type="modified residue" description="Phosphohistidine" evidence="16">
    <location>
        <position position="1477"/>
    </location>
</feature>
<dbReference type="Pfam" id="PF02518">
    <property type="entry name" value="HATPase_c"/>
    <property type="match status" value="1"/>
</dbReference>
<dbReference type="EMBL" id="FNNU01000005">
    <property type="protein sequence ID" value="SDX64445.1"/>
    <property type="molecule type" value="Genomic_DNA"/>
</dbReference>
<dbReference type="Gene3D" id="3.40.50.2300">
    <property type="match status" value="2"/>
</dbReference>
<evidence type="ECO:0000256" key="16">
    <source>
        <dbReference type="PROSITE-ProRule" id="PRU00110"/>
    </source>
</evidence>
<name>A0A1H3DDE7_9PSED</name>
<dbReference type="InterPro" id="IPR000014">
    <property type="entry name" value="PAS"/>
</dbReference>
<accession>A0A1H3DDE7</accession>
<dbReference type="GO" id="GO:0005524">
    <property type="term" value="F:ATP binding"/>
    <property type="evidence" value="ECO:0007669"/>
    <property type="project" value="UniProtKB-KW"/>
</dbReference>